<dbReference type="PANTHER" id="PTHR42788">
    <property type="entry name" value="TAURINE IMPORT ATP-BINDING PROTEIN-RELATED"/>
    <property type="match status" value="1"/>
</dbReference>
<evidence type="ECO:0000259" key="5">
    <source>
        <dbReference type="PROSITE" id="PS50893"/>
    </source>
</evidence>
<evidence type="ECO:0000256" key="3">
    <source>
        <dbReference type="ARBA" id="ARBA00022840"/>
    </source>
</evidence>
<proteinExistence type="predicted"/>
<feature type="compositionally biased region" description="Low complexity" evidence="4">
    <location>
        <begin position="20"/>
        <end position="29"/>
    </location>
</feature>
<evidence type="ECO:0000256" key="4">
    <source>
        <dbReference type="SAM" id="MobiDB-lite"/>
    </source>
</evidence>
<accession>E0I3Y5</accession>
<keyword evidence="2" id="KW-0547">Nucleotide-binding</keyword>
<dbReference type="SUPFAM" id="SSF52540">
    <property type="entry name" value="P-loop containing nucleoside triphosphate hydrolases"/>
    <property type="match status" value="1"/>
</dbReference>
<dbReference type="GO" id="GO:0005524">
    <property type="term" value="F:ATP binding"/>
    <property type="evidence" value="ECO:0007669"/>
    <property type="project" value="UniProtKB-KW"/>
</dbReference>
<dbReference type="OrthoDB" id="18967at2"/>
<evidence type="ECO:0000313" key="7">
    <source>
        <dbReference type="Proteomes" id="UP000005387"/>
    </source>
</evidence>
<feature type="domain" description="ABC transporter" evidence="5">
    <location>
        <begin position="33"/>
        <end position="265"/>
    </location>
</feature>
<gene>
    <name evidence="6" type="ORF">PaecuDRAFT_0510</name>
</gene>
<keyword evidence="7" id="KW-1185">Reference proteome</keyword>
<dbReference type="PANTHER" id="PTHR42788:SF2">
    <property type="entry name" value="ABC TRANSPORTER ATP-BINDING PROTEIN"/>
    <property type="match status" value="1"/>
</dbReference>
<keyword evidence="3" id="KW-0067">ATP-binding</keyword>
<dbReference type="InterPro" id="IPR027417">
    <property type="entry name" value="P-loop_NTPase"/>
</dbReference>
<reference evidence="6 7" key="1">
    <citation type="submission" date="2010-07" db="EMBL/GenBank/DDBJ databases">
        <title>The draft genome of Paenibacillus curdlanolyticus YK9.</title>
        <authorList>
            <consortium name="US DOE Joint Genome Institute (JGI-PGF)"/>
            <person name="Lucas S."/>
            <person name="Copeland A."/>
            <person name="Lapidus A."/>
            <person name="Cheng J.-F."/>
            <person name="Bruce D."/>
            <person name="Goodwin L."/>
            <person name="Pitluck S."/>
            <person name="Land M.L."/>
            <person name="Hauser L."/>
            <person name="Chang Y.-J."/>
            <person name="Jeffries C."/>
            <person name="Anderson I.J."/>
            <person name="Johnson E."/>
            <person name="Loganathan U."/>
            <person name="Mulhopadhyay B."/>
            <person name="Kyrpides N."/>
            <person name="Woyke T.J."/>
        </authorList>
    </citation>
    <scope>NUCLEOTIDE SEQUENCE [LARGE SCALE GENOMIC DNA]</scope>
    <source>
        <strain evidence="6 7">YK9</strain>
    </source>
</reference>
<feature type="region of interest" description="Disordered" evidence="4">
    <location>
        <begin position="1"/>
        <end position="29"/>
    </location>
</feature>
<organism evidence="6 7">
    <name type="scientific">Paenibacillus curdlanolyticus YK9</name>
    <dbReference type="NCBI Taxonomy" id="717606"/>
    <lineage>
        <taxon>Bacteria</taxon>
        <taxon>Bacillati</taxon>
        <taxon>Bacillota</taxon>
        <taxon>Bacilli</taxon>
        <taxon>Bacillales</taxon>
        <taxon>Paenibacillaceae</taxon>
        <taxon>Paenibacillus</taxon>
    </lineage>
</organism>
<evidence type="ECO:0000256" key="2">
    <source>
        <dbReference type="ARBA" id="ARBA00022741"/>
    </source>
</evidence>
<dbReference type="InterPro" id="IPR017871">
    <property type="entry name" value="ABC_transporter-like_CS"/>
</dbReference>
<dbReference type="InterPro" id="IPR003439">
    <property type="entry name" value="ABC_transporter-like_ATP-bd"/>
</dbReference>
<evidence type="ECO:0000313" key="6">
    <source>
        <dbReference type="EMBL" id="EFM12999.1"/>
    </source>
</evidence>
<dbReference type="CDD" id="cd03293">
    <property type="entry name" value="ABC_NrtD_SsuB_transporters"/>
    <property type="match status" value="1"/>
</dbReference>
<dbReference type="AlphaFoldDB" id="E0I3Y5"/>
<dbReference type="Proteomes" id="UP000005387">
    <property type="component" value="Unassembled WGS sequence"/>
</dbReference>
<dbReference type="EMBL" id="AEDD01000001">
    <property type="protein sequence ID" value="EFM12999.1"/>
    <property type="molecule type" value="Genomic_DNA"/>
</dbReference>
<keyword evidence="1" id="KW-0813">Transport</keyword>
<dbReference type="STRING" id="717606.PaecuDRAFT_0510"/>
<dbReference type="InterPro" id="IPR003593">
    <property type="entry name" value="AAA+_ATPase"/>
</dbReference>
<dbReference type="PROSITE" id="PS00211">
    <property type="entry name" value="ABC_TRANSPORTER_1"/>
    <property type="match status" value="1"/>
</dbReference>
<sequence>MSPKETGTLDRIAINPAPDQSASSASGQSSTVLRLAHVQKIYGSRNRAKTVIGDVSLTVREGEFVSVIGPSGSGKSTLFRLIGGLEKPTSGTIELEGQEAGDGKRGRIAYMPQQASLLPWKTVEANIELALTIAGVDRNEARSLVQQWLPRVGLADYAKAYPHVLSGGMQQRVSFLRALLSPQRLMCLDEPFGSLDALTRIQMQQWLLSLWEASRRSVLFVTHSIEEAVFLSDRIIVLSVSPSVVLREFEVPFPRPREASLRNTAAFNELESEIYALLDNGMS</sequence>
<dbReference type="Pfam" id="PF00005">
    <property type="entry name" value="ABC_tran"/>
    <property type="match status" value="1"/>
</dbReference>
<dbReference type="Gene3D" id="3.40.50.300">
    <property type="entry name" value="P-loop containing nucleotide triphosphate hydrolases"/>
    <property type="match status" value="1"/>
</dbReference>
<dbReference type="GO" id="GO:0016887">
    <property type="term" value="F:ATP hydrolysis activity"/>
    <property type="evidence" value="ECO:0007669"/>
    <property type="project" value="InterPro"/>
</dbReference>
<dbReference type="eggNOG" id="COG1116">
    <property type="taxonomic scope" value="Bacteria"/>
</dbReference>
<dbReference type="RefSeq" id="WP_006036527.1">
    <property type="nucleotide sequence ID" value="NZ_AEDD01000001.1"/>
</dbReference>
<dbReference type="InterPro" id="IPR050166">
    <property type="entry name" value="ABC_transporter_ATP-bind"/>
</dbReference>
<dbReference type="PROSITE" id="PS50893">
    <property type="entry name" value="ABC_TRANSPORTER_2"/>
    <property type="match status" value="1"/>
</dbReference>
<evidence type="ECO:0000256" key="1">
    <source>
        <dbReference type="ARBA" id="ARBA00022448"/>
    </source>
</evidence>
<protein>
    <submittedName>
        <fullName evidence="6">ABC transporter related protein</fullName>
    </submittedName>
</protein>
<name>E0I3Y5_9BACL</name>
<dbReference type="SMART" id="SM00382">
    <property type="entry name" value="AAA"/>
    <property type="match status" value="1"/>
</dbReference>